<dbReference type="Proteomes" id="UP000284706">
    <property type="component" value="Unassembled WGS sequence"/>
</dbReference>
<evidence type="ECO:0000256" key="1">
    <source>
        <dbReference type="SAM" id="MobiDB-lite"/>
    </source>
</evidence>
<comment type="caution">
    <text evidence="3">The sequence shown here is derived from an EMBL/GenBank/DDBJ whole genome shotgun (WGS) entry which is preliminary data.</text>
</comment>
<dbReference type="InParanoid" id="A0A409YV51"/>
<evidence type="ECO:0000256" key="2">
    <source>
        <dbReference type="SAM" id="Phobius"/>
    </source>
</evidence>
<feature type="transmembrane region" description="Helical" evidence="2">
    <location>
        <begin position="133"/>
        <end position="155"/>
    </location>
</feature>
<evidence type="ECO:0000313" key="4">
    <source>
        <dbReference type="Proteomes" id="UP000284706"/>
    </source>
</evidence>
<evidence type="ECO:0008006" key="5">
    <source>
        <dbReference type="Google" id="ProtNLM"/>
    </source>
</evidence>
<dbReference type="OrthoDB" id="3341843at2759"/>
<feature type="compositionally biased region" description="Low complexity" evidence="1">
    <location>
        <begin position="308"/>
        <end position="319"/>
    </location>
</feature>
<feature type="transmembrane region" description="Helical" evidence="2">
    <location>
        <begin position="189"/>
        <end position="214"/>
    </location>
</feature>
<feature type="transmembrane region" description="Helical" evidence="2">
    <location>
        <begin position="99"/>
        <end position="121"/>
    </location>
</feature>
<sequence>MSSAGFNPLTLSINLDIWFASYAVVVSIRLHLHIWVGGSYVSPPLSVSPLNCIKVTHAWPCRITVGLVLFYLNRYLPFFDIIIYVRSVMYPLRSARDCIWLFPMTIWMATTGLLISEAIMLMRTYAIWGRRPLIFWVLAALVAVVFGPMIGLLAWKTWLDLQWDKAGPPPMPIGSAFQCWMQEASFNNLSSFCLLIFFMLTFVSEAVIMALTIIKAKQHLEKGSARWLYQFYQNGIIYCACMLALSLTNAIMALTAPPAYKTSFFPMQRALHSVFCNRVFFLILKNRHLRAAGYPPPRHRRTGEGNEEATGTTMEIFTS</sequence>
<gene>
    <name evidence="3" type="ORF">CVT26_003977</name>
</gene>
<reference evidence="3 4" key="1">
    <citation type="journal article" date="2018" name="Evol. Lett.">
        <title>Horizontal gene cluster transfer increased hallucinogenic mushroom diversity.</title>
        <authorList>
            <person name="Reynolds H.T."/>
            <person name="Vijayakumar V."/>
            <person name="Gluck-Thaler E."/>
            <person name="Korotkin H.B."/>
            <person name="Matheny P.B."/>
            <person name="Slot J.C."/>
        </authorList>
    </citation>
    <scope>NUCLEOTIDE SEQUENCE [LARGE SCALE GENOMIC DNA]</scope>
    <source>
        <strain evidence="3 4">SRW20</strain>
    </source>
</reference>
<feature type="region of interest" description="Disordered" evidence="1">
    <location>
        <begin position="295"/>
        <end position="319"/>
    </location>
</feature>
<keyword evidence="2" id="KW-0472">Membrane</keyword>
<keyword evidence="2" id="KW-0812">Transmembrane</keyword>
<evidence type="ECO:0000313" key="3">
    <source>
        <dbReference type="EMBL" id="PPR06853.1"/>
    </source>
</evidence>
<name>A0A409YV51_9AGAR</name>
<accession>A0A409YV51</accession>
<dbReference type="EMBL" id="NHYE01000234">
    <property type="protein sequence ID" value="PPR06853.1"/>
    <property type="molecule type" value="Genomic_DNA"/>
</dbReference>
<keyword evidence="4" id="KW-1185">Reference proteome</keyword>
<feature type="transmembrane region" description="Helical" evidence="2">
    <location>
        <begin position="63"/>
        <end position="87"/>
    </location>
</feature>
<feature type="non-terminal residue" evidence="3">
    <location>
        <position position="319"/>
    </location>
</feature>
<keyword evidence="2" id="KW-1133">Transmembrane helix</keyword>
<proteinExistence type="predicted"/>
<feature type="transmembrane region" description="Helical" evidence="2">
    <location>
        <begin position="235"/>
        <end position="255"/>
    </location>
</feature>
<protein>
    <recommendedName>
        <fullName evidence="5">G-protein coupled receptors family 1 profile domain-containing protein</fullName>
    </recommendedName>
</protein>
<dbReference type="AlphaFoldDB" id="A0A409YV51"/>
<feature type="transmembrane region" description="Helical" evidence="2">
    <location>
        <begin position="20"/>
        <end position="42"/>
    </location>
</feature>
<organism evidence="3 4">
    <name type="scientific">Gymnopilus dilepis</name>
    <dbReference type="NCBI Taxonomy" id="231916"/>
    <lineage>
        <taxon>Eukaryota</taxon>
        <taxon>Fungi</taxon>
        <taxon>Dikarya</taxon>
        <taxon>Basidiomycota</taxon>
        <taxon>Agaricomycotina</taxon>
        <taxon>Agaricomycetes</taxon>
        <taxon>Agaricomycetidae</taxon>
        <taxon>Agaricales</taxon>
        <taxon>Agaricineae</taxon>
        <taxon>Hymenogastraceae</taxon>
        <taxon>Gymnopilus</taxon>
    </lineage>
</organism>